<evidence type="ECO:0000313" key="3">
    <source>
        <dbReference type="Proteomes" id="UP000518829"/>
    </source>
</evidence>
<reference evidence="2 3" key="1">
    <citation type="submission" date="2020-03" db="EMBL/GenBank/DDBJ databases">
        <title>Soil Listeria distribution.</title>
        <authorList>
            <person name="Liao J."/>
            <person name="Wiedmann M."/>
        </authorList>
    </citation>
    <scope>NUCLEOTIDE SEQUENCE [LARGE SCALE GENOMIC DNA]</scope>
    <source>
        <strain evidence="2 3">FSL L7-1699</strain>
    </source>
</reference>
<sequence length="305" mass="34128">MKRITIGNSDLTASEISLGCMRMADLSKEEANKVINTALENGIDFFDHADIYGGGKSEEVFADAIDMNATVREKMILQSKCGIRQGFFDFSKEHIISSVEGSLKRLKTDYLDTLLLHRPDTLFEPEEVAAAFTELEKSGKVRHFGVSNQNPGQIELLKKYVDQELIANQLQFSIMHTGMIDTGFNVNMTIDPSLDRDGGILEYSRLHNMTIQAWSPFQYGFFEGVFLDNDKFPELNKTIDKIAADKGVTNSVIAVAWIQRHPASFQTVVGTMNPGRIADIAKASDVTLSREEWYEIYRAAGNQLP</sequence>
<accession>A0ABR6SL93</accession>
<dbReference type="InterPro" id="IPR036812">
    <property type="entry name" value="NAD(P)_OxRdtase_dom_sf"/>
</dbReference>
<dbReference type="SUPFAM" id="SSF51430">
    <property type="entry name" value="NAD(P)-linked oxidoreductase"/>
    <property type="match status" value="1"/>
</dbReference>
<name>A0ABR6SL93_9LIST</name>
<protein>
    <submittedName>
        <fullName evidence="2">Aldo/keto reductase family oxidoreductase</fullName>
    </submittedName>
</protein>
<dbReference type="PANTHER" id="PTHR43364">
    <property type="entry name" value="NADH-SPECIFIC METHYLGLYOXAL REDUCTASE-RELATED"/>
    <property type="match status" value="1"/>
</dbReference>
<dbReference type="InterPro" id="IPR050523">
    <property type="entry name" value="AKR_Detox_Biosynth"/>
</dbReference>
<dbReference type="PRINTS" id="PR00069">
    <property type="entry name" value="ALDKETRDTASE"/>
</dbReference>
<dbReference type="Gene3D" id="3.20.20.100">
    <property type="entry name" value="NADP-dependent oxidoreductase domain"/>
    <property type="match status" value="1"/>
</dbReference>
<dbReference type="InterPro" id="IPR020471">
    <property type="entry name" value="AKR"/>
</dbReference>
<feature type="domain" description="NADP-dependent oxidoreductase" evidence="1">
    <location>
        <begin position="15"/>
        <end position="296"/>
    </location>
</feature>
<keyword evidence="3" id="KW-1185">Reference proteome</keyword>
<dbReference type="EMBL" id="JAARPH010000001">
    <property type="protein sequence ID" value="MBC1375022.1"/>
    <property type="molecule type" value="Genomic_DNA"/>
</dbReference>
<organism evidence="2 3">
    <name type="scientific">Listeria farberi</name>
    <dbReference type="NCBI Taxonomy" id="2713500"/>
    <lineage>
        <taxon>Bacteria</taxon>
        <taxon>Bacillati</taxon>
        <taxon>Bacillota</taxon>
        <taxon>Bacilli</taxon>
        <taxon>Bacillales</taxon>
        <taxon>Listeriaceae</taxon>
        <taxon>Listeria</taxon>
    </lineage>
</organism>
<evidence type="ECO:0000313" key="2">
    <source>
        <dbReference type="EMBL" id="MBC1375022.1"/>
    </source>
</evidence>
<dbReference type="PANTHER" id="PTHR43364:SF1">
    <property type="entry name" value="OXIDOREDUCTASE YDHF"/>
    <property type="match status" value="1"/>
</dbReference>
<dbReference type="InterPro" id="IPR023210">
    <property type="entry name" value="NADP_OxRdtase_dom"/>
</dbReference>
<evidence type="ECO:0000259" key="1">
    <source>
        <dbReference type="Pfam" id="PF00248"/>
    </source>
</evidence>
<dbReference type="Pfam" id="PF00248">
    <property type="entry name" value="Aldo_ket_red"/>
    <property type="match status" value="1"/>
</dbReference>
<proteinExistence type="predicted"/>
<dbReference type="RefSeq" id="WP_185318130.1">
    <property type="nucleotide sequence ID" value="NZ_JAARPH010000001.1"/>
</dbReference>
<dbReference type="Proteomes" id="UP000518829">
    <property type="component" value="Unassembled WGS sequence"/>
</dbReference>
<dbReference type="CDD" id="cd19092">
    <property type="entry name" value="AKR_BsYcsN_EcYdhF-like"/>
    <property type="match status" value="1"/>
</dbReference>
<comment type="caution">
    <text evidence="2">The sequence shown here is derived from an EMBL/GenBank/DDBJ whole genome shotgun (WGS) entry which is preliminary data.</text>
</comment>
<gene>
    <name evidence="2" type="ORF">HB839_05705</name>
</gene>